<dbReference type="PROSITE" id="PS50109">
    <property type="entry name" value="HIS_KIN"/>
    <property type="match status" value="1"/>
</dbReference>
<dbReference type="SMART" id="SM00388">
    <property type="entry name" value="HisKA"/>
    <property type="match status" value="1"/>
</dbReference>
<dbReference type="InterPro" id="IPR005467">
    <property type="entry name" value="His_kinase_dom"/>
</dbReference>
<dbReference type="InterPro" id="IPR036097">
    <property type="entry name" value="HisK_dim/P_sf"/>
</dbReference>
<dbReference type="SMART" id="SM00448">
    <property type="entry name" value="REC"/>
    <property type="match status" value="1"/>
</dbReference>
<dbReference type="Pfam" id="PF00072">
    <property type="entry name" value="Response_reg"/>
    <property type="match status" value="1"/>
</dbReference>
<name>A0A1D8U2B3_9CYAN</name>
<evidence type="ECO:0000256" key="2">
    <source>
        <dbReference type="ARBA" id="ARBA00012438"/>
    </source>
</evidence>
<keyword evidence="4 9" id="KW-0418">Kinase</keyword>
<keyword evidence="5" id="KW-0902">Two-component regulatory system</keyword>
<dbReference type="KEGG" id="mpro:BJP34_35425"/>
<evidence type="ECO:0000313" key="9">
    <source>
        <dbReference type="EMBL" id="AOX04018.1"/>
    </source>
</evidence>
<feature type="domain" description="Response regulatory" evidence="8">
    <location>
        <begin position="3"/>
        <end position="119"/>
    </location>
</feature>
<dbReference type="InterPro" id="IPR004358">
    <property type="entry name" value="Sig_transdc_His_kin-like_C"/>
</dbReference>
<dbReference type="PROSITE" id="PS50110">
    <property type="entry name" value="RESPONSE_REGULATORY"/>
    <property type="match status" value="1"/>
</dbReference>
<dbReference type="AlphaFoldDB" id="A0A1D8U2B3"/>
<evidence type="ECO:0000256" key="5">
    <source>
        <dbReference type="ARBA" id="ARBA00023012"/>
    </source>
</evidence>
<keyword evidence="3 6" id="KW-0597">Phosphoprotein</keyword>
<dbReference type="CDD" id="cd00082">
    <property type="entry name" value="HisKA"/>
    <property type="match status" value="1"/>
</dbReference>
<proteinExistence type="predicted"/>
<dbReference type="SMART" id="SM00387">
    <property type="entry name" value="HATPase_c"/>
    <property type="match status" value="1"/>
</dbReference>
<dbReference type="Pfam" id="PF00512">
    <property type="entry name" value="HisKA"/>
    <property type="match status" value="1"/>
</dbReference>
<feature type="modified residue" description="4-aspartylphosphate" evidence="6">
    <location>
        <position position="52"/>
    </location>
</feature>
<comment type="catalytic activity">
    <reaction evidence="1">
        <text>ATP + protein L-histidine = ADP + protein N-phospho-L-histidine.</text>
        <dbReference type="EC" id="2.7.13.3"/>
    </reaction>
</comment>
<dbReference type="InterPro" id="IPR003661">
    <property type="entry name" value="HisK_dim/P_dom"/>
</dbReference>
<dbReference type="Gene3D" id="3.30.565.10">
    <property type="entry name" value="Histidine kinase-like ATPase, C-terminal domain"/>
    <property type="match status" value="1"/>
</dbReference>
<dbReference type="CDD" id="cd17574">
    <property type="entry name" value="REC_OmpR"/>
    <property type="match status" value="1"/>
</dbReference>
<accession>A0A1D8U2B3</accession>
<dbReference type="InterPro" id="IPR003594">
    <property type="entry name" value="HATPase_dom"/>
</dbReference>
<dbReference type="EC" id="2.7.13.3" evidence="2"/>
<evidence type="ECO:0000259" key="8">
    <source>
        <dbReference type="PROSITE" id="PS50110"/>
    </source>
</evidence>
<dbReference type="Pfam" id="PF02518">
    <property type="entry name" value="HATPase_c"/>
    <property type="match status" value="1"/>
</dbReference>
<evidence type="ECO:0000256" key="6">
    <source>
        <dbReference type="PROSITE-ProRule" id="PRU00169"/>
    </source>
</evidence>
<dbReference type="SUPFAM" id="SSF55874">
    <property type="entry name" value="ATPase domain of HSP90 chaperone/DNA topoisomerase II/histidine kinase"/>
    <property type="match status" value="1"/>
</dbReference>
<evidence type="ECO:0000313" key="10">
    <source>
        <dbReference type="Proteomes" id="UP000177870"/>
    </source>
</evidence>
<sequence>MSQILVIEDEEDIRTIVVEILRAENFDVIEAENGEIGVELANNESPDLIICDIKMPKLDGYGVMIQLQEIPSTQTIPLIFLTAKSMKSDLRMGMELGADDYLTKPFTRDELLGAITTRLAKQMAVEQESQKQVDELRDNITHALPHELRTPLNGILNLAQFLIEDYDTIERGEAMEMLQEIRVSGERLYRLTHNFLLYAELTRIEQQPKQARKLLDYGDQSFTRTIIQDLAIQKCLKVNRKDDLHLELQEVVVKISQSKFTKIVEEIIDNALKFSDLGKPIKIQSYFQDNKLNILVIDQGRGMTPTQIAKLGAYMQFDRKLYEQQGSGLGLIIAKLLTELHGGELNITSSPGIQTIVHVILPGKLSI</sequence>
<dbReference type="STRING" id="1458985.BJP34_35425"/>
<organism evidence="9 10">
    <name type="scientific">Moorena producens PAL-8-15-08-1</name>
    <dbReference type="NCBI Taxonomy" id="1458985"/>
    <lineage>
        <taxon>Bacteria</taxon>
        <taxon>Bacillati</taxon>
        <taxon>Cyanobacteriota</taxon>
        <taxon>Cyanophyceae</taxon>
        <taxon>Coleofasciculales</taxon>
        <taxon>Coleofasciculaceae</taxon>
        <taxon>Moorena</taxon>
    </lineage>
</organism>
<dbReference type="CDD" id="cd00075">
    <property type="entry name" value="HATPase"/>
    <property type="match status" value="1"/>
</dbReference>
<feature type="domain" description="Histidine kinase" evidence="7">
    <location>
        <begin position="143"/>
        <end position="365"/>
    </location>
</feature>
<gene>
    <name evidence="9" type="ORF">BJP34_35425</name>
</gene>
<evidence type="ECO:0000256" key="1">
    <source>
        <dbReference type="ARBA" id="ARBA00000085"/>
    </source>
</evidence>
<dbReference type="SUPFAM" id="SSF47384">
    <property type="entry name" value="Homodimeric domain of signal transducing histidine kinase"/>
    <property type="match status" value="1"/>
</dbReference>
<dbReference type="PRINTS" id="PR00344">
    <property type="entry name" value="BCTRLSENSOR"/>
</dbReference>
<dbReference type="EMBL" id="CP017599">
    <property type="protein sequence ID" value="AOX04018.1"/>
    <property type="molecule type" value="Genomic_DNA"/>
</dbReference>
<evidence type="ECO:0000256" key="4">
    <source>
        <dbReference type="ARBA" id="ARBA00022777"/>
    </source>
</evidence>
<dbReference type="PANTHER" id="PTHR43547:SF2">
    <property type="entry name" value="HYBRID SIGNAL TRANSDUCTION HISTIDINE KINASE C"/>
    <property type="match status" value="1"/>
</dbReference>
<dbReference type="InterPro" id="IPR001789">
    <property type="entry name" value="Sig_transdc_resp-reg_receiver"/>
</dbReference>
<keyword evidence="4 9" id="KW-0808">Transferase</keyword>
<dbReference type="OrthoDB" id="9812260at2"/>
<evidence type="ECO:0000259" key="7">
    <source>
        <dbReference type="PROSITE" id="PS50109"/>
    </source>
</evidence>
<dbReference type="GO" id="GO:0000155">
    <property type="term" value="F:phosphorelay sensor kinase activity"/>
    <property type="evidence" value="ECO:0007669"/>
    <property type="project" value="InterPro"/>
</dbReference>
<reference evidence="10" key="1">
    <citation type="submission" date="2016-10" db="EMBL/GenBank/DDBJ databases">
        <title>Comparative genomics uncovers the prolific and rare metabolic potential of the cyanobacterial genus Moorea.</title>
        <authorList>
            <person name="Leao T."/>
            <person name="Castelao G."/>
            <person name="Korobeynikov A."/>
            <person name="Monroe E.A."/>
            <person name="Podell S."/>
            <person name="Glukhov E."/>
            <person name="Allen E."/>
            <person name="Gerwick W.H."/>
            <person name="Gerwick L."/>
        </authorList>
    </citation>
    <scope>NUCLEOTIDE SEQUENCE [LARGE SCALE GENOMIC DNA]</scope>
    <source>
        <strain evidence="10">PAL-8-15-08-1</strain>
    </source>
</reference>
<protein>
    <recommendedName>
        <fullName evidence="2">histidine kinase</fullName>
        <ecNumber evidence="2">2.7.13.3</ecNumber>
    </recommendedName>
</protein>
<dbReference type="RefSeq" id="WP_070396383.1">
    <property type="nucleotide sequence ID" value="NZ_CP017599.1"/>
</dbReference>
<evidence type="ECO:0000256" key="3">
    <source>
        <dbReference type="ARBA" id="ARBA00022553"/>
    </source>
</evidence>
<dbReference type="InterPro" id="IPR011006">
    <property type="entry name" value="CheY-like_superfamily"/>
</dbReference>
<dbReference type="PANTHER" id="PTHR43547">
    <property type="entry name" value="TWO-COMPONENT HISTIDINE KINASE"/>
    <property type="match status" value="1"/>
</dbReference>
<dbReference type="InterPro" id="IPR036890">
    <property type="entry name" value="HATPase_C_sf"/>
</dbReference>
<dbReference type="SUPFAM" id="SSF52172">
    <property type="entry name" value="CheY-like"/>
    <property type="match status" value="1"/>
</dbReference>
<dbReference type="Gene3D" id="3.40.50.2300">
    <property type="match status" value="1"/>
</dbReference>
<dbReference type="Proteomes" id="UP000177870">
    <property type="component" value="Chromosome"/>
</dbReference>
<dbReference type="Gene3D" id="1.10.287.130">
    <property type="match status" value="1"/>
</dbReference>